<proteinExistence type="predicted"/>
<dbReference type="CDD" id="cd09874">
    <property type="entry name" value="PIN_MT3492-like"/>
    <property type="match status" value="1"/>
</dbReference>
<name>A0A0A1W0T2_MICAE</name>
<sequence>MALYFLDSSALVKRYISETGSAWVLELFTDALNNEIFIAAIAKVEIVAAITRRSRTGSISVTDATAIVHQLRKDSLKDYQVIEITESIINSGMVLAETYGLRGYDAIQLAVGCAVNTLCLASGLPSITFVSADNELNVAVISEGLLMENPNNHPS</sequence>
<feature type="domain" description="PIN" evidence="1">
    <location>
        <begin position="4"/>
        <end position="111"/>
    </location>
</feature>
<dbReference type="InterPro" id="IPR029060">
    <property type="entry name" value="PIN-like_dom_sf"/>
</dbReference>
<dbReference type="RefSeq" id="WP_045362300.1">
    <property type="nucleotide sequence ID" value="NZ_BBPA01000073.1"/>
</dbReference>
<accession>A0A0A1W0T2</accession>
<dbReference type="Gene3D" id="3.40.50.1010">
    <property type="entry name" value="5'-nuclease"/>
    <property type="match status" value="1"/>
</dbReference>
<protein>
    <recommendedName>
        <fullName evidence="1">PIN domain-containing protein</fullName>
    </recommendedName>
</protein>
<evidence type="ECO:0000313" key="2">
    <source>
        <dbReference type="EMBL" id="GAL95585.1"/>
    </source>
</evidence>
<organism evidence="2 3">
    <name type="scientific">Microcystis aeruginosa NIES-44</name>
    <dbReference type="NCBI Taxonomy" id="449439"/>
    <lineage>
        <taxon>Bacteria</taxon>
        <taxon>Bacillati</taxon>
        <taxon>Cyanobacteriota</taxon>
        <taxon>Cyanophyceae</taxon>
        <taxon>Oscillatoriophycideae</taxon>
        <taxon>Chroococcales</taxon>
        <taxon>Microcystaceae</taxon>
        <taxon>Microcystis</taxon>
    </lineage>
</organism>
<evidence type="ECO:0000259" key="1">
    <source>
        <dbReference type="Pfam" id="PF01850"/>
    </source>
</evidence>
<dbReference type="SUPFAM" id="SSF88723">
    <property type="entry name" value="PIN domain-like"/>
    <property type="match status" value="1"/>
</dbReference>
<reference evidence="3" key="1">
    <citation type="journal article" date="2015" name="Genome">
        <title>Whole Genome Sequence of the Non-Microcystin-Producing Microcystis aeruginosa Strain NIES-44.</title>
        <authorList>
            <person name="Okano K."/>
            <person name="Miyata N."/>
            <person name="Ozaki Y."/>
        </authorList>
    </citation>
    <scope>NUCLEOTIDE SEQUENCE [LARGE SCALE GENOMIC DNA]</scope>
    <source>
        <strain evidence="3">NIES-44</strain>
    </source>
</reference>
<evidence type="ECO:0000313" key="3">
    <source>
        <dbReference type="Proteomes" id="UP000030321"/>
    </source>
</evidence>
<dbReference type="EMBL" id="BBPA01000073">
    <property type="protein sequence ID" value="GAL95585.1"/>
    <property type="molecule type" value="Genomic_DNA"/>
</dbReference>
<dbReference type="AlphaFoldDB" id="A0A0A1W0T2"/>
<dbReference type="Pfam" id="PF01850">
    <property type="entry name" value="PIN"/>
    <property type="match status" value="1"/>
</dbReference>
<dbReference type="InterPro" id="IPR002716">
    <property type="entry name" value="PIN_dom"/>
</dbReference>
<gene>
    <name evidence="2" type="ORF">N44_04441</name>
</gene>
<dbReference type="Proteomes" id="UP000030321">
    <property type="component" value="Unassembled WGS sequence"/>
</dbReference>
<comment type="caution">
    <text evidence="2">The sequence shown here is derived from an EMBL/GenBank/DDBJ whole genome shotgun (WGS) entry which is preliminary data.</text>
</comment>